<dbReference type="RefSeq" id="WP_224055632.1">
    <property type="nucleotide sequence ID" value="NZ_AP025145.1"/>
</dbReference>
<dbReference type="AlphaFoldDB" id="A0AAV5P177"/>
<sequence>MNKKQLAAANLDFDVSSIKGDGGKLINNLGCAIEIEQWLKKLSLACGRRHSNRALPYLEKAIDIIYSEVEADLYRQSGNSNSAAVTKHPVWQFFVERVTKKFGSVVKVIQPHRSPTESVRSKLINRAFFQMLHNKQEVLKRSHSNIVVAAELGKLKVEILEAQVHTLLEAYQKHLKCNADLWPALNELFQKSSKKGAESSSEGKFSAEDFSASYEASQSLFAEAKIAFEKTWDFGKMKNQINASAEVFGRENSKFSAHTKIGQGGAAGFREKKLGEEAGKKTSSKFSFDKSPSKAWETDKKEDEDDSFASMQLIPGIDLEIDAQLAAQAGMKLTISHELSVADFMSLKNEGELFVGASAKVQFTGTLNTANIFAGDEVIKTKIGASVFAGAKAQGTSTFTLKARGLNMLSGSVTGSVNAGIGASAGLEAIVKGSGDFTFKGSAGATVGVGTNVEFGTMVNPMLLKVLLWDSFGKHLRSKQTKWKNDIKYNRNVNEIALGRCADSIAMALNLLEADYRKLAEEIWRIPTFSNVSVQDGVQTLHDRISSPERHVLDKYLETLGVGDSIHMSPEEVNQAAVDIDNQARMNQTKNNLAKQSGTKSLSGALAMVGMSAMNPNPLTSNDYSNVSRGLVSAGLLAVKPQ</sequence>
<feature type="compositionally biased region" description="Basic and acidic residues" evidence="1">
    <location>
        <begin position="287"/>
        <end position="301"/>
    </location>
</feature>
<keyword evidence="3" id="KW-1185">Reference proteome</keyword>
<feature type="region of interest" description="Disordered" evidence="1">
    <location>
        <begin position="278"/>
        <end position="303"/>
    </location>
</feature>
<comment type="caution">
    <text evidence="2">The sequence shown here is derived from an EMBL/GenBank/DDBJ whole genome shotgun (WGS) entry which is preliminary data.</text>
</comment>
<accession>A0AAV5P177</accession>
<dbReference type="Proteomes" id="UP001156690">
    <property type="component" value="Unassembled WGS sequence"/>
</dbReference>
<evidence type="ECO:0000313" key="2">
    <source>
        <dbReference type="EMBL" id="GLQ75887.1"/>
    </source>
</evidence>
<evidence type="ECO:0000256" key="1">
    <source>
        <dbReference type="SAM" id="MobiDB-lite"/>
    </source>
</evidence>
<dbReference type="EMBL" id="BSNX01000075">
    <property type="protein sequence ID" value="GLQ75887.1"/>
    <property type="molecule type" value="Genomic_DNA"/>
</dbReference>
<proteinExistence type="predicted"/>
<reference evidence="3" key="1">
    <citation type="journal article" date="2019" name="Int. J. Syst. Evol. Microbiol.">
        <title>The Global Catalogue of Microorganisms (GCM) 10K type strain sequencing project: providing services to taxonomists for standard genome sequencing and annotation.</title>
        <authorList>
            <consortium name="The Broad Institute Genomics Platform"/>
            <consortium name="The Broad Institute Genome Sequencing Center for Infectious Disease"/>
            <person name="Wu L."/>
            <person name="Ma J."/>
        </authorList>
    </citation>
    <scope>NUCLEOTIDE SEQUENCE [LARGE SCALE GENOMIC DNA]</scope>
    <source>
        <strain evidence="3">NBRC 15640</strain>
    </source>
</reference>
<evidence type="ECO:0000313" key="3">
    <source>
        <dbReference type="Proteomes" id="UP001156690"/>
    </source>
</evidence>
<gene>
    <name evidence="2" type="ORF">GCM10007932_52500</name>
</gene>
<organism evidence="2 3">
    <name type="scientific">Vibrio penaeicida</name>
    <dbReference type="NCBI Taxonomy" id="104609"/>
    <lineage>
        <taxon>Bacteria</taxon>
        <taxon>Pseudomonadati</taxon>
        <taxon>Pseudomonadota</taxon>
        <taxon>Gammaproteobacteria</taxon>
        <taxon>Vibrionales</taxon>
        <taxon>Vibrionaceae</taxon>
        <taxon>Vibrio</taxon>
    </lineage>
</organism>
<name>A0AAV5P177_9VIBR</name>
<protein>
    <submittedName>
        <fullName evidence="2">Uncharacterized protein</fullName>
    </submittedName>
</protein>